<reference evidence="4" key="1">
    <citation type="submission" date="2016-10" db="EMBL/GenBank/DDBJ databases">
        <authorList>
            <person name="Varghese N."/>
            <person name="Submissions S."/>
        </authorList>
    </citation>
    <scope>NUCLEOTIDE SEQUENCE [LARGE SCALE GENOMIC DNA]</scope>
    <source>
        <strain evidence="4">DSM 23925</strain>
    </source>
</reference>
<evidence type="ECO:0000256" key="1">
    <source>
        <dbReference type="ARBA" id="ARBA00007884"/>
    </source>
</evidence>
<dbReference type="RefSeq" id="WP_245758245.1">
    <property type="nucleotide sequence ID" value="NZ_FOVN01000007.1"/>
</dbReference>
<dbReference type="InterPro" id="IPR008979">
    <property type="entry name" value="Galactose-bd-like_sf"/>
</dbReference>
<gene>
    <name evidence="3" type="ORF">SAMN04487989_10748</name>
</gene>
<dbReference type="Gene3D" id="2.60.120.260">
    <property type="entry name" value="Galactose-binding domain-like"/>
    <property type="match status" value="1"/>
</dbReference>
<dbReference type="InterPro" id="IPR013857">
    <property type="entry name" value="NADH-UbQ_OxRdtase-assoc_prot30"/>
</dbReference>
<evidence type="ECO:0000259" key="2">
    <source>
        <dbReference type="Pfam" id="PF08547"/>
    </source>
</evidence>
<comment type="similarity">
    <text evidence="1">Belongs to the CIA30 family.</text>
</comment>
<dbReference type="STRING" id="649333.SAMN04487989_10748"/>
<keyword evidence="4" id="KW-1185">Reference proteome</keyword>
<evidence type="ECO:0000313" key="4">
    <source>
        <dbReference type="Proteomes" id="UP000198705"/>
    </source>
</evidence>
<feature type="domain" description="NADH:ubiquinone oxidoreductase intermediate-associated protein 30" evidence="2">
    <location>
        <begin position="22"/>
        <end position="171"/>
    </location>
</feature>
<name>A0A1I5D7X6_9FLAO</name>
<dbReference type="Pfam" id="PF08547">
    <property type="entry name" value="CIA30"/>
    <property type="match status" value="1"/>
</dbReference>
<sequence length="178" mass="19995">MMKNITLLSLIFLTQTSMTIYKFNTDSKQTDWYILDDVVMGGKSNGTFSINEAGNGVFEGDISLENNGGFSSVRHDCDMKISEKFTHVRIRIKGDGSPFQFRLKSDKSQNFSYAASFKTSGNWETIDIAFTDMSAVFRGRELDLPTFAGNKISEIGFLIGNKKPQKFQLEIESIVLVK</sequence>
<dbReference type="InterPro" id="IPR039131">
    <property type="entry name" value="NDUFAF1"/>
</dbReference>
<dbReference type="Proteomes" id="UP000198705">
    <property type="component" value="Unassembled WGS sequence"/>
</dbReference>
<proteinExistence type="inferred from homology"/>
<dbReference type="PANTHER" id="PTHR13194">
    <property type="entry name" value="COMPLEX I INTERMEDIATE-ASSOCIATED PROTEIN 30"/>
    <property type="match status" value="1"/>
</dbReference>
<accession>A0A1I5D7X6</accession>
<dbReference type="AlphaFoldDB" id="A0A1I5D7X6"/>
<evidence type="ECO:0000313" key="3">
    <source>
        <dbReference type="EMBL" id="SFN95309.1"/>
    </source>
</evidence>
<organism evidence="3 4">
    <name type="scientific">Bizionia echini</name>
    <dbReference type="NCBI Taxonomy" id="649333"/>
    <lineage>
        <taxon>Bacteria</taxon>
        <taxon>Pseudomonadati</taxon>
        <taxon>Bacteroidota</taxon>
        <taxon>Flavobacteriia</taxon>
        <taxon>Flavobacteriales</taxon>
        <taxon>Flavobacteriaceae</taxon>
        <taxon>Bizionia</taxon>
    </lineage>
</organism>
<dbReference type="PANTHER" id="PTHR13194:SF19">
    <property type="entry name" value="NAD(P)-BINDING ROSSMANN-FOLD SUPERFAMILY PROTEIN"/>
    <property type="match status" value="1"/>
</dbReference>
<dbReference type="EMBL" id="FOVN01000007">
    <property type="protein sequence ID" value="SFN95309.1"/>
    <property type="molecule type" value="Genomic_DNA"/>
</dbReference>
<protein>
    <submittedName>
        <fullName evidence="3">Complex I intermediate-associated protein 30 (CIA30)</fullName>
    </submittedName>
</protein>
<dbReference type="SUPFAM" id="SSF49785">
    <property type="entry name" value="Galactose-binding domain-like"/>
    <property type="match status" value="1"/>
</dbReference>